<reference evidence="19 20" key="1">
    <citation type="submission" date="2019-04" db="EMBL/GenBank/DDBJ databases">
        <title>An improved genome assembly and genetic linkage map for asparagus bean, Vigna unguiculata ssp. sesquipedialis.</title>
        <authorList>
            <person name="Xia Q."/>
            <person name="Zhang R."/>
            <person name="Dong Y."/>
        </authorList>
    </citation>
    <scope>NUCLEOTIDE SEQUENCE [LARGE SCALE GENOMIC DNA]</scope>
    <source>
        <tissue evidence="19">Leaf</tissue>
    </source>
</reference>
<evidence type="ECO:0000313" key="19">
    <source>
        <dbReference type="EMBL" id="QCD92209.1"/>
    </source>
</evidence>
<comment type="similarity">
    <text evidence="16">Belongs to the protein kinase superfamily.</text>
</comment>
<name>A0A4D6LT67_VIGUN</name>
<evidence type="ECO:0000256" key="8">
    <source>
        <dbReference type="ARBA" id="ARBA00022777"/>
    </source>
</evidence>
<comment type="subcellular location">
    <subcellularLocation>
        <location evidence="1">Membrane</location>
        <topology evidence="1">Single-pass type I membrane protein</topology>
    </subcellularLocation>
</comment>
<dbReference type="InterPro" id="IPR000719">
    <property type="entry name" value="Prot_kinase_dom"/>
</dbReference>
<keyword evidence="20" id="KW-1185">Reference proteome</keyword>
<evidence type="ECO:0000256" key="16">
    <source>
        <dbReference type="RuleBase" id="RU000304"/>
    </source>
</evidence>
<feature type="binding site" evidence="15">
    <location>
        <position position="160"/>
    </location>
    <ligand>
        <name>ATP</name>
        <dbReference type="ChEBI" id="CHEBI:30616"/>
    </ligand>
</feature>
<comment type="catalytic activity">
    <reaction evidence="14">
        <text>L-seryl-[protein] + ATP = O-phospho-L-seryl-[protein] + ADP + H(+)</text>
        <dbReference type="Rhea" id="RHEA:17989"/>
        <dbReference type="Rhea" id="RHEA-COMP:9863"/>
        <dbReference type="Rhea" id="RHEA-COMP:11604"/>
        <dbReference type="ChEBI" id="CHEBI:15378"/>
        <dbReference type="ChEBI" id="CHEBI:29999"/>
        <dbReference type="ChEBI" id="CHEBI:30616"/>
        <dbReference type="ChEBI" id="CHEBI:83421"/>
        <dbReference type="ChEBI" id="CHEBI:456216"/>
        <dbReference type="EC" id="2.7.11.1"/>
    </reaction>
</comment>
<keyword evidence="6" id="KW-0732">Signal</keyword>
<evidence type="ECO:0000256" key="11">
    <source>
        <dbReference type="ARBA" id="ARBA00023136"/>
    </source>
</evidence>
<evidence type="ECO:0000256" key="17">
    <source>
        <dbReference type="SAM" id="Phobius"/>
    </source>
</evidence>
<evidence type="ECO:0000256" key="3">
    <source>
        <dbReference type="ARBA" id="ARBA00022527"/>
    </source>
</evidence>
<evidence type="ECO:0000256" key="7">
    <source>
        <dbReference type="ARBA" id="ARBA00022741"/>
    </source>
</evidence>
<dbReference type="PANTHER" id="PTHR27009">
    <property type="entry name" value="RUST RESISTANCE KINASE LR10-RELATED"/>
    <property type="match status" value="1"/>
</dbReference>
<keyword evidence="5 17" id="KW-0812">Transmembrane</keyword>
<dbReference type="GO" id="GO:0016020">
    <property type="term" value="C:membrane"/>
    <property type="evidence" value="ECO:0007669"/>
    <property type="project" value="UniProtKB-SubCell"/>
</dbReference>
<evidence type="ECO:0000256" key="6">
    <source>
        <dbReference type="ARBA" id="ARBA00022729"/>
    </source>
</evidence>
<evidence type="ECO:0000256" key="14">
    <source>
        <dbReference type="ARBA" id="ARBA00048679"/>
    </source>
</evidence>
<evidence type="ECO:0000313" key="20">
    <source>
        <dbReference type="Proteomes" id="UP000501690"/>
    </source>
</evidence>
<sequence length="384" mass="43408">MHLLDKRFEFDVKYDVPDRCINCIGSGGNCYGFDPHNVKSCYHCPDGSNALQCSSTRKWHKRRKLIIIGTSVAIAGLLVSIAILCLRYKSPTWLANFGLASKSNQNIEAFLKIHGSLALRRYKLLDVKKMTYNFKVKLGQGGFGAVYKGKLSNDSLVAVKMLSVSKKDGEEFINEVASISRTSHVNVVSLLGFCLEGHKRALIYEFMSNGSLDKFIYRRDENLSPLSWDIIYRIARDIARGLEYLHKGCNTRIFHFDIKPHNILLDKNFCAKISDFGLAKLCPRNESIISLSEARGTMGYVAPEMWSRNLGRVSNKSDVYSYGMMLLEMVGGRKNINGEASHTSEVYFPHWAYNQLELESDLRPDMEMTGKDSEIAKRLAMLVL</sequence>
<keyword evidence="9 15" id="KW-0067">ATP-binding</keyword>
<dbReference type="SUPFAM" id="SSF56112">
    <property type="entry name" value="Protein kinase-like (PK-like)"/>
    <property type="match status" value="1"/>
</dbReference>
<keyword evidence="10 17" id="KW-1133">Transmembrane helix</keyword>
<dbReference type="SMART" id="SM00220">
    <property type="entry name" value="S_TKc"/>
    <property type="match status" value="1"/>
</dbReference>
<dbReference type="EC" id="2.7.11.1" evidence="2"/>
<gene>
    <name evidence="19" type="ORF">DEO72_LG5g270</name>
</gene>
<dbReference type="InterPro" id="IPR045874">
    <property type="entry name" value="LRK10/LRL21-25-like"/>
</dbReference>
<feature type="domain" description="Protein kinase" evidence="18">
    <location>
        <begin position="132"/>
        <end position="384"/>
    </location>
</feature>
<dbReference type="InterPro" id="IPR017441">
    <property type="entry name" value="Protein_kinase_ATP_BS"/>
</dbReference>
<evidence type="ECO:0000256" key="9">
    <source>
        <dbReference type="ARBA" id="ARBA00022840"/>
    </source>
</evidence>
<dbReference type="Gene3D" id="3.30.200.20">
    <property type="entry name" value="Phosphorylase Kinase, domain 1"/>
    <property type="match status" value="1"/>
</dbReference>
<keyword evidence="4" id="KW-0808">Transferase</keyword>
<keyword evidence="12" id="KW-0325">Glycoprotein</keyword>
<keyword evidence="3 16" id="KW-0723">Serine/threonine-protein kinase</keyword>
<evidence type="ECO:0000256" key="2">
    <source>
        <dbReference type="ARBA" id="ARBA00012513"/>
    </source>
</evidence>
<evidence type="ECO:0000256" key="15">
    <source>
        <dbReference type="PROSITE-ProRule" id="PRU10141"/>
    </source>
</evidence>
<dbReference type="Gene3D" id="1.10.510.10">
    <property type="entry name" value="Transferase(Phosphotransferase) domain 1"/>
    <property type="match status" value="1"/>
</dbReference>
<evidence type="ECO:0000256" key="5">
    <source>
        <dbReference type="ARBA" id="ARBA00022692"/>
    </source>
</evidence>
<dbReference type="PROSITE" id="PS50011">
    <property type="entry name" value="PROTEIN_KINASE_DOM"/>
    <property type="match status" value="1"/>
</dbReference>
<keyword evidence="19" id="KW-0675">Receptor</keyword>
<dbReference type="EMBL" id="CP039349">
    <property type="protein sequence ID" value="QCD92209.1"/>
    <property type="molecule type" value="Genomic_DNA"/>
</dbReference>
<evidence type="ECO:0000256" key="12">
    <source>
        <dbReference type="ARBA" id="ARBA00023180"/>
    </source>
</evidence>
<accession>A0A4D6LT67</accession>
<keyword evidence="8 19" id="KW-0418">Kinase</keyword>
<dbReference type="FunFam" id="1.10.510.10:FF:001023">
    <property type="entry name" value="Os07g0541700 protein"/>
    <property type="match status" value="1"/>
</dbReference>
<organism evidence="19 20">
    <name type="scientific">Vigna unguiculata</name>
    <name type="common">Cowpea</name>
    <dbReference type="NCBI Taxonomy" id="3917"/>
    <lineage>
        <taxon>Eukaryota</taxon>
        <taxon>Viridiplantae</taxon>
        <taxon>Streptophyta</taxon>
        <taxon>Embryophyta</taxon>
        <taxon>Tracheophyta</taxon>
        <taxon>Spermatophyta</taxon>
        <taxon>Magnoliopsida</taxon>
        <taxon>eudicotyledons</taxon>
        <taxon>Gunneridae</taxon>
        <taxon>Pentapetalae</taxon>
        <taxon>rosids</taxon>
        <taxon>fabids</taxon>
        <taxon>Fabales</taxon>
        <taxon>Fabaceae</taxon>
        <taxon>Papilionoideae</taxon>
        <taxon>50 kb inversion clade</taxon>
        <taxon>NPAAA clade</taxon>
        <taxon>indigoferoid/millettioid clade</taxon>
        <taxon>Phaseoleae</taxon>
        <taxon>Vigna</taxon>
    </lineage>
</organism>
<dbReference type="PROSITE" id="PS00108">
    <property type="entry name" value="PROTEIN_KINASE_ST"/>
    <property type="match status" value="1"/>
</dbReference>
<dbReference type="AlphaFoldDB" id="A0A4D6LT67"/>
<evidence type="ECO:0000259" key="18">
    <source>
        <dbReference type="PROSITE" id="PS50011"/>
    </source>
</evidence>
<dbReference type="Proteomes" id="UP000501690">
    <property type="component" value="Linkage Group LG5"/>
</dbReference>
<evidence type="ECO:0000256" key="4">
    <source>
        <dbReference type="ARBA" id="ARBA00022679"/>
    </source>
</evidence>
<dbReference type="Pfam" id="PF00069">
    <property type="entry name" value="Pkinase"/>
    <property type="match status" value="1"/>
</dbReference>
<feature type="transmembrane region" description="Helical" evidence="17">
    <location>
        <begin position="65"/>
        <end position="84"/>
    </location>
</feature>
<dbReference type="FunFam" id="3.30.200.20:FF:000178">
    <property type="entry name" value="serine/threonine-protein kinase PBS1-like"/>
    <property type="match status" value="1"/>
</dbReference>
<comment type="catalytic activity">
    <reaction evidence="13">
        <text>L-threonyl-[protein] + ATP = O-phospho-L-threonyl-[protein] + ADP + H(+)</text>
        <dbReference type="Rhea" id="RHEA:46608"/>
        <dbReference type="Rhea" id="RHEA-COMP:11060"/>
        <dbReference type="Rhea" id="RHEA-COMP:11605"/>
        <dbReference type="ChEBI" id="CHEBI:15378"/>
        <dbReference type="ChEBI" id="CHEBI:30013"/>
        <dbReference type="ChEBI" id="CHEBI:30616"/>
        <dbReference type="ChEBI" id="CHEBI:61977"/>
        <dbReference type="ChEBI" id="CHEBI:456216"/>
        <dbReference type="EC" id="2.7.11.1"/>
    </reaction>
</comment>
<evidence type="ECO:0000256" key="10">
    <source>
        <dbReference type="ARBA" id="ARBA00022989"/>
    </source>
</evidence>
<protein>
    <recommendedName>
        <fullName evidence="2">non-specific serine/threonine protein kinase</fullName>
        <ecNumber evidence="2">2.7.11.1</ecNumber>
    </recommendedName>
</protein>
<dbReference type="PROSITE" id="PS00107">
    <property type="entry name" value="PROTEIN_KINASE_ATP"/>
    <property type="match status" value="1"/>
</dbReference>
<evidence type="ECO:0000256" key="13">
    <source>
        <dbReference type="ARBA" id="ARBA00047899"/>
    </source>
</evidence>
<keyword evidence="11 17" id="KW-0472">Membrane</keyword>
<dbReference type="InterPro" id="IPR011009">
    <property type="entry name" value="Kinase-like_dom_sf"/>
</dbReference>
<dbReference type="InterPro" id="IPR008271">
    <property type="entry name" value="Ser/Thr_kinase_AS"/>
</dbReference>
<evidence type="ECO:0000256" key="1">
    <source>
        <dbReference type="ARBA" id="ARBA00004479"/>
    </source>
</evidence>
<dbReference type="GO" id="GO:0004674">
    <property type="term" value="F:protein serine/threonine kinase activity"/>
    <property type="evidence" value="ECO:0007669"/>
    <property type="project" value="UniProtKB-KW"/>
</dbReference>
<keyword evidence="7 15" id="KW-0547">Nucleotide-binding</keyword>
<proteinExistence type="inferred from homology"/>
<dbReference type="GO" id="GO:0005524">
    <property type="term" value="F:ATP binding"/>
    <property type="evidence" value="ECO:0007669"/>
    <property type="project" value="UniProtKB-UniRule"/>
</dbReference>